<dbReference type="Gene3D" id="3.40.1440.10">
    <property type="entry name" value="GIY-YIG endonuclease"/>
    <property type="match status" value="1"/>
</dbReference>
<protein>
    <submittedName>
        <fullName evidence="3">GIY-YIG nuclease family protein</fullName>
    </submittedName>
</protein>
<evidence type="ECO:0000313" key="4">
    <source>
        <dbReference type="Proteomes" id="UP001210865"/>
    </source>
</evidence>
<gene>
    <name evidence="3" type="ORF">PBT88_02200</name>
</gene>
<name>A0ABY7NN75_9SPHN</name>
<accession>A0ABY7NN75</accession>
<dbReference type="CDD" id="cd10448">
    <property type="entry name" value="GIY-YIG_unchar_3"/>
    <property type="match status" value="1"/>
</dbReference>
<dbReference type="InterPro" id="IPR035901">
    <property type="entry name" value="GIY-YIG_endonuc_sf"/>
</dbReference>
<comment type="similarity">
    <text evidence="1">Belongs to the UPF0213 family.</text>
</comment>
<dbReference type="PANTHER" id="PTHR34477:SF5">
    <property type="entry name" value="BSL5627 PROTEIN"/>
    <property type="match status" value="1"/>
</dbReference>
<keyword evidence="4" id="KW-1185">Reference proteome</keyword>
<organism evidence="3 4">
    <name type="scientific">Sphingomonas abietis</name>
    <dbReference type="NCBI Taxonomy" id="3012344"/>
    <lineage>
        <taxon>Bacteria</taxon>
        <taxon>Pseudomonadati</taxon>
        <taxon>Pseudomonadota</taxon>
        <taxon>Alphaproteobacteria</taxon>
        <taxon>Sphingomonadales</taxon>
        <taxon>Sphingomonadaceae</taxon>
        <taxon>Sphingomonas</taxon>
    </lineage>
</organism>
<reference evidence="3 4" key="1">
    <citation type="submission" date="2022-12" db="EMBL/GenBank/DDBJ databases">
        <title>Sphingomonas abieness sp. nov., an endophytic bacterium isolated from Abies koreana.</title>
        <authorList>
            <person name="Jiang L."/>
            <person name="Lee J."/>
        </authorList>
    </citation>
    <scope>NUCLEOTIDE SEQUENCE [LARGE SCALE GENOMIC DNA]</scope>
    <source>
        <strain evidence="4">PAMB 00755</strain>
    </source>
</reference>
<dbReference type="RefSeq" id="WP_270077612.1">
    <property type="nucleotide sequence ID" value="NZ_CP115174.1"/>
</dbReference>
<evidence type="ECO:0000256" key="1">
    <source>
        <dbReference type="ARBA" id="ARBA00007435"/>
    </source>
</evidence>
<evidence type="ECO:0000313" key="3">
    <source>
        <dbReference type="EMBL" id="WBO22975.1"/>
    </source>
</evidence>
<proteinExistence type="inferred from homology"/>
<dbReference type="SUPFAM" id="SSF82771">
    <property type="entry name" value="GIY-YIG endonuclease"/>
    <property type="match status" value="1"/>
</dbReference>
<sequence length="104" mass="11838">MIERHPCVYILASGRHGTLYVGVTSNLLGRLHQHRSGGIPGFTSRYHVHRLVHYEVADTMEAAIAREKQLKNWHRDWKAALIERSNPLWDDLSPSLGLPPFLSS</sequence>
<dbReference type="InterPro" id="IPR000305">
    <property type="entry name" value="GIY-YIG_endonuc"/>
</dbReference>
<dbReference type="Pfam" id="PF01541">
    <property type="entry name" value="GIY-YIG"/>
    <property type="match status" value="1"/>
</dbReference>
<dbReference type="PROSITE" id="PS50164">
    <property type="entry name" value="GIY_YIG"/>
    <property type="match status" value="1"/>
</dbReference>
<dbReference type="Proteomes" id="UP001210865">
    <property type="component" value="Chromosome"/>
</dbReference>
<evidence type="ECO:0000259" key="2">
    <source>
        <dbReference type="PROSITE" id="PS50164"/>
    </source>
</evidence>
<dbReference type="InterPro" id="IPR050190">
    <property type="entry name" value="UPF0213_domain"/>
</dbReference>
<dbReference type="EMBL" id="CP115174">
    <property type="protein sequence ID" value="WBO22975.1"/>
    <property type="molecule type" value="Genomic_DNA"/>
</dbReference>
<dbReference type="PANTHER" id="PTHR34477">
    <property type="entry name" value="UPF0213 PROTEIN YHBQ"/>
    <property type="match status" value="1"/>
</dbReference>
<feature type="domain" description="GIY-YIG" evidence="2">
    <location>
        <begin position="4"/>
        <end position="80"/>
    </location>
</feature>